<evidence type="ECO:0000256" key="11">
    <source>
        <dbReference type="ARBA" id="ARBA00022967"/>
    </source>
</evidence>
<keyword evidence="10" id="KW-0460">Magnesium</keyword>
<dbReference type="Pfam" id="PF00690">
    <property type="entry name" value="Cation_ATPase_N"/>
    <property type="match status" value="1"/>
</dbReference>
<keyword evidence="9" id="KW-0067">ATP-binding</keyword>
<dbReference type="EC" id="7.2.2.10" evidence="2"/>
<feature type="transmembrane region" description="Helical" evidence="15">
    <location>
        <begin position="281"/>
        <end position="307"/>
    </location>
</feature>
<keyword evidence="7" id="KW-0547">Nucleotide-binding</keyword>
<feature type="transmembrane region" description="Helical" evidence="15">
    <location>
        <begin position="672"/>
        <end position="693"/>
    </location>
</feature>
<dbReference type="InterPro" id="IPR001757">
    <property type="entry name" value="P_typ_ATPase"/>
</dbReference>
<dbReference type="InterPro" id="IPR004014">
    <property type="entry name" value="ATPase_P-typ_cation-transptr_N"/>
</dbReference>
<evidence type="ECO:0000256" key="7">
    <source>
        <dbReference type="ARBA" id="ARBA00022741"/>
    </source>
</evidence>
<dbReference type="Pfam" id="PF13246">
    <property type="entry name" value="Cation_ATPase"/>
    <property type="match status" value="1"/>
</dbReference>
<evidence type="ECO:0000256" key="2">
    <source>
        <dbReference type="ARBA" id="ARBA00012790"/>
    </source>
</evidence>
<keyword evidence="14 15" id="KW-0472">Membrane</keyword>
<dbReference type="SFLD" id="SFLDG00002">
    <property type="entry name" value="C1.7:_P-type_atpase_like"/>
    <property type="match status" value="1"/>
</dbReference>
<dbReference type="Pfam" id="PF00122">
    <property type="entry name" value="E1-E2_ATPase"/>
    <property type="match status" value="1"/>
</dbReference>
<dbReference type="PANTHER" id="PTHR24093:SF369">
    <property type="entry name" value="CALCIUM-TRANSPORTING ATPASE"/>
    <property type="match status" value="1"/>
</dbReference>
<keyword evidence="13" id="KW-0406">Ion transport</keyword>
<dbReference type="PROSITE" id="PS00154">
    <property type="entry name" value="ATPASE_E1_E2"/>
    <property type="match status" value="1"/>
</dbReference>
<dbReference type="InterPro" id="IPR044492">
    <property type="entry name" value="P_typ_ATPase_HD_dom"/>
</dbReference>
<dbReference type="SMART" id="SM00831">
    <property type="entry name" value="Cation_ATPase_N"/>
    <property type="match status" value="1"/>
</dbReference>
<reference evidence="17 18" key="1">
    <citation type="submission" date="2020-05" db="EMBL/GenBank/DDBJ databases">
        <title>Distinct polysaccharide utilization as determinants for interspecies competition between intestinal Prevotella spp.</title>
        <authorList>
            <person name="Galvez E.J.C."/>
            <person name="Iljazovic A."/>
            <person name="Strowig T."/>
        </authorList>
    </citation>
    <scope>NUCLEOTIDE SEQUENCE [LARGE SCALE GENOMIC DNA]</scope>
    <source>
        <strain evidence="17 18">PCHR</strain>
    </source>
</reference>
<evidence type="ECO:0000259" key="16">
    <source>
        <dbReference type="SMART" id="SM00831"/>
    </source>
</evidence>
<dbReference type="SUPFAM" id="SSF81653">
    <property type="entry name" value="Calcium ATPase, transduction domain A"/>
    <property type="match status" value="1"/>
</dbReference>
<gene>
    <name evidence="17" type="ORF">HPS54_02850</name>
</gene>
<evidence type="ECO:0000313" key="17">
    <source>
        <dbReference type="EMBL" id="NPE24469.1"/>
    </source>
</evidence>
<feature type="transmembrane region" description="Helical" evidence="15">
    <location>
        <begin position="52"/>
        <end position="69"/>
    </location>
</feature>
<dbReference type="NCBIfam" id="TIGR01517">
    <property type="entry name" value="ATPase-IIB_Ca"/>
    <property type="match status" value="1"/>
</dbReference>
<evidence type="ECO:0000256" key="15">
    <source>
        <dbReference type="SAM" id="Phobius"/>
    </source>
</evidence>
<dbReference type="Pfam" id="PF00689">
    <property type="entry name" value="Cation_ATPase_C"/>
    <property type="match status" value="1"/>
</dbReference>
<feature type="transmembrane region" description="Helical" evidence="15">
    <location>
        <begin position="705"/>
        <end position="724"/>
    </location>
</feature>
<dbReference type="InterPro" id="IPR036412">
    <property type="entry name" value="HAD-like_sf"/>
</dbReference>
<keyword evidence="8" id="KW-0106">Calcium</keyword>
<feature type="transmembrane region" description="Helical" evidence="15">
    <location>
        <begin position="815"/>
        <end position="833"/>
    </location>
</feature>
<keyword evidence="4" id="KW-0109">Calcium transport</keyword>
<dbReference type="EMBL" id="JABKKJ010000003">
    <property type="protein sequence ID" value="NPE24469.1"/>
    <property type="molecule type" value="Genomic_DNA"/>
</dbReference>
<dbReference type="Gene3D" id="3.40.50.1000">
    <property type="entry name" value="HAD superfamily/HAD-like"/>
    <property type="match status" value="1"/>
</dbReference>
<keyword evidence="11" id="KW-1278">Translocase</keyword>
<feature type="transmembrane region" description="Helical" evidence="15">
    <location>
        <begin position="845"/>
        <end position="865"/>
    </location>
</feature>
<feature type="domain" description="Cation-transporting P-type ATPase N-terminal" evidence="16">
    <location>
        <begin position="4"/>
        <end position="68"/>
    </location>
</feature>
<evidence type="ECO:0000313" key="18">
    <source>
        <dbReference type="Proteomes" id="UP000820977"/>
    </source>
</evidence>
<keyword evidence="3" id="KW-0813">Transport</keyword>
<dbReference type="InterPro" id="IPR018303">
    <property type="entry name" value="ATPase_P-typ_P_site"/>
</dbReference>
<dbReference type="SUPFAM" id="SSF56784">
    <property type="entry name" value="HAD-like"/>
    <property type="match status" value="1"/>
</dbReference>
<keyword evidence="18" id="KW-1185">Reference proteome</keyword>
<dbReference type="SFLD" id="SFLDS00003">
    <property type="entry name" value="Haloacid_Dehalogenase"/>
    <property type="match status" value="1"/>
</dbReference>
<dbReference type="InterPro" id="IPR006068">
    <property type="entry name" value="ATPase_P-typ_cation-transptr_C"/>
</dbReference>
<evidence type="ECO:0000256" key="10">
    <source>
        <dbReference type="ARBA" id="ARBA00022842"/>
    </source>
</evidence>
<comment type="subcellular location">
    <subcellularLocation>
        <location evidence="1">Endomembrane system</location>
        <topology evidence="1">Multi-pass membrane protein</topology>
    </subcellularLocation>
</comment>
<accession>A0ABX2B305</accession>
<dbReference type="PANTHER" id="PTHR24093">
    <property type="entry name" value="CATION TRANSPORTING ATPASE"/>
    <property type="match status" value="1"/>
</dbReference>
<protein>
    <recommendedName>
        <fullName evidence="2">P-type Ca(2+) transporter</fullName>
        <ecNumber evidence="2">7.2.2.10</ecNumber>
    </recommendedName>
</protein>
<keyword evidence="5 15" id="KW-0812">Transmembrane</keyword>
<evidence type="ECO:0000256" key="3">
    <source>
        <dbReference type="ARBA" id="ARBA00022448"/>
    </source>
</evidence>
<dbReference type="NCBIfam" id="TIGR01494">
    <property type="entry name" value="ATPase_P-type"/>
    <property type="match status" value="2"/>
</dbReference>
<evidence type="ECO:0000256" key="12">
    <source>
        <dbReference type="ARBA" id="ARBA00022989"/>
    </source>
</evidence>
<name>A0ABX2B305_9BACT</name>
<keyword evidence="6" id="KW-0479">Metal-binding</keyword>
<dbReference type="Gene3D" id="3.40.1110.10">
    <property type="entry name" value="Calcium-transporting ATPase, cytoplasmic domain N"/>
    <property type="match status" value="1"/>
</dbReference>
<feature type="transmembrane region" description="Helical" evidence="15">
    <location>
        <begin position="75"/>
        <end position="93"/>
    </location>
</feature>
<evidence type="ECO:0000256" key="14">
    <source>
        <dbReference type="ARBA" id="ARBA00023136"/>
    </source>
</evidence>
<feature type="transmembrane region" description="Helical" evidence="15">
    <location>
        <begin position="243"/>
        <end position="261"/>
    </location>
</feature>
<dbReference type="InterPro" id="IPR008250">
    <property type="entry name" value="ATPase_P-typ_transduc_dom_A_sf"/>
</dbReference>
<evidence type="ECO:0000256" key="5">
    <source>
        <dbReference type="ARBA" id="ARBA00022692"/>
    </source>
</evidence>
<evidence type="ECO:0000256" key="6">
    <source>
        <dbReference type="ARBA" id="ARBA00022723"/>
    </source>
</evidence>
<dbReference type="RefSeq" id="WP_172343968.1">
    <property type="nucleotide sequence ID" value="NZ_CASYYZ010000005.1"/>
</dbReference>
<feature type="transmembrane region" description="Helical" evidence="15">
    <location>
        <begin position="774"/>
        <end position="795"/>
    </location>
</feature>
<dbReference type="SUPFAM" id="SSF81660">
    <property type="entry name" value="Metal cation-transporting ATPase, ATP-binding domain N"/>
    <property type="match status" value="1"/>
</dbReference>
<proteinExistence type="predicted"/>
<feature type="transmembrane region" description="Helical" evidence="15">
    <location>
        <begin position="745"/>
        <end position="768"/>
    </location>
</feature>
<sequence>MNKDIDNTSADFKGLTFAEAEQSRMKHGENRITPVKRASLWSLYAEKYKDPIIRILIAAAAISLILAFIEGDFMETIGIFIAIFLATTIGFYFETDATRKFNVLTALGEESPVKVIRDGKVTTIARKDVVVDDIVLIETGDEVPADGIIVKAVSLDINESSLTGEPIAHKSVTPGDGSKEAAYPSNMVLRGTLVIGGRGTYRVSKVGDATEIGRLSLSSTEITSVKTPLNIQLEKLARLISKFGLALSVAAFVLFLGHDIFTDDVWRGTDYFRMAQTVMKYFMMSVTLIVMSVPEGLPMAVTLSLALNMRRMLKNNNLVRKLHACETMGAVTVICTDKTGTLTENRMKLTEIRGNGLHIGSGTDGDKQKMDLLARAMAVNTTAETDDGKGIGNPTETALLIWTDSMGYDYKTIRKDCPIISQMPFSTERKYMATLAETPAGRMLFVKGAPEIVTGFCDMDTEEKEQVDKQLRTWQNQAMRTLAFACREIPKDHTGDIKDCLHGMSLHAVTAITDPIRRDVPEAVGKCRDAGIEVKIVTGDTSATAAEIARLIGINVNDNNEGSLITGAEFAALTDEEAYRCVEKLKVMSRARPADKQRLVEILQKRGEVVAVTGDGTNDAPALNHAHVGLSLGSGTSVAKEASDMTLLDDSFNSIVTAVMWGRSLYKNLQRFLFFQLVVNVTALLIVLGGSLIGTEMPLTVTQILWVNIIMDTFAAMALASLPPEEAVMKEKPRSRDEFIISRKMFGTVLTIGSLFFIVMFAILIWCLQSDREMQLHELTIFFTTFVMLQFWNLFNAKTLGTCTSALRGLRRDHGLNLVLLLILGGQWLIVTFGGEMFRTEPLSLTEWAVIVLSTSSVLWIGEILRWRSRRKRLGTKG</sequence>
<dbReference type="PRINTS" id="PR00120">
    <property type="entry name" value="HATPASE"/>
</dbReference>
<evidence type="ECO:0000256" key="9">
    <source>
        <dbReference type="ARBA" id="ARBA00022840"/>
    </source>
</evidence>
<dbReference type="InterPro" id="IPR023299">
    <property type="entry name" value="ATPase_P-typ_cyto_dom_N"/>
</dbReference>
<comment type="caution">
    <text evidence="17">The sequence shown here is derived from an EMBL/GenBank/DDBJ whole genome shotgun (WGS) entry which is preliminary data.</text>
</comment>
<dbReference type="Proteomes" id="UP000820977">
    <property type="component" value="Unassembled WGS sequence"/>
</dbReference>
<dbReference type="InterPro" id="IPR023298">
    <property type="entry name" value="ATPase_P-typ_TM_dom_sf"/>
</dbReference>
<keyword evidence="12 15" id="KW-1133">Transmembrane helix</keyword>
<dbReference type="InterPro" id="IPR023214">
    <property type="entry name" value="HAD_sf"/>
</dbReference>
<evidence type="ECO:0000256" key="13">
    <source>
        <dbReference type="ARBA" id="ARBA00023065"/>
    </source>
</evidence>
<organism evidence="17 18">
    <name type="scientific">Xylanibacter caecicola</name>
    <dbReference type="NCBI Taxonomy" id="2736294"/>
    <lineage>
        <taxon>Bacteria</taxon>
        <taxon>Pseudomonadati</taxon>
        <taxon>Bacteroidota</taxon>
        <taxon>Bacteroidia</taxon>
        <taxon>Bacteroidales</taxon>
        <taxon>Prevotellaceae</taxon>
        <taxon>Xylanibacter</taxon>
    </lineage>
</organism>
<dbReference type="SFLD" id="SFLDF00027">
    <property type="entry name" value="p-type_atpase"/>
    <property type="match status" value="1"/>
</dbReference>
<dbReference type="InterPro" id="IPR006408">
    <property type="entry name" value="P-type_ATPase_IIB"/>
</dbReference>
<dbReference type="PRINTS" id="PR00119">
    <property type="entry name" value="CATATPASE"/>
</dbReference>
<dbReference type="Gene3D" id="1.20.1110.10">
    <property type="entry name" value="Calcium-transporting ATPase, transmembrane domain"/>
    <property type="match status" value="1"/>
</dbReference>
<evidence type="ECO:0000256" key="1">
    <source>
        <dbReference type="ARBA" id="ARBA00004127"/>
    </source>
</evidence>
<evidence type="ECO:0000256" key="8">
    <source>
        <dbReference type="ARBA" id="ARBA00022837"/>
    </source>
</evidence>
<dbReference type="SUPFAM" id="SSF81665">
    <property type="entry name" value="Calcium ATPase, transmembrane domain M"/>
    <property type="match status" value="1"/>
</dbReference>
<dbReference type="InterPro" id="IPR059000">
    <property type="entry name" value="ATPase_P-type_domA"/>
</dbReference>
<dbReference type="Gene3D" id="2.70.150.10">
    <property type="entry name" value="Calcium-transporting ATPase, cytoplasmic transduction domain A"/>
    <property type="match status" value="1"/>
</dbReference>
<evidence type="ECO:0000256" key="4">
    <source>
        <dbReference type="ARBA" id="ARBA00022568"/>
    </source>
</evidence>